<protein>
    <submittedName>
        <fullName evidence="1">Uncharacterized protein</fullName>
    </submittedName>
</protein>
<proteinExistence type="predicted"/>
<comment type="caution">
    <text evidence="1">The sequence shown here is derived from an EMBL/GenBank/DDBJ whole genome shotgun (WGS) entry which is preliminary data.</text>
</comment>
<gene>
    <name evidence="1" type="ORF">F6J89_13715</name>
</gene>
<evidence type="ECO:0000313" key="1">
    <source>
        <dbReference type="EMBL" id="NER28652.1"/>
    </source>
</evidence>
<dbReference type="EMBL" id="JAAHFQ010000243">
    <property type="protein sequence ID" value="NER28652.1"/>
    <property type="molecule type" value="Genomic_DNA"/>
</dbReference>
<accession>A0A6B3NDG1</accession>
<dbReference type="AlphaFoldDB" id="A0A6B3NDG1"/>
<reference evidence="1" key="1">
    <citation type="submission" date="2019-11" db="EMBL/GenBank/DDBJ databases">
        <title>Genomic insights into an expanded diversity of filamentous marine cyanobacteria reveals the extraordinary biosynthetic potential of Moorea and Okeania.</title>
        <authorList>
            <person name="Ferreira Leao T."/>
            <person name="Wang M."/>
            <person name="Moss N."/>
            <person name="Da Silva R."/>
            <person name="Sanders J."/>
            <person name="Nurk S."/>
            <person name="Gurevich A."/>
            <person name="Humphrey G."/>
            <person name="Reher R."/>
            <person name="Zhu Q."/>
            <person name="Belda-Ferre P."/>
            <person name="Glukhov E."/>
            <person name="Rex R."/>
            <person name="Dorrestein P.C."/>
            <person name="Knight R."/>
            <person name="Pevzner P."/>
            <person name="Gerwick W.H."/>
            <person name="Gerwick L."/>
        </authorList>
    </citation>
    <scope>NUCLEOTIDE SEQUENCE</scope>
    <source>
        <strain evidence="1">SIO1C4</strain>
    </source>
</reference>
<sequence length="90" mass="10485">MTAIDLMPVVLSLRRFYGQQLEDIPTYHLGLGLGYLVYDDHWSNQSETLEETNFWLFEKLSGLTPAEKETTAYFLEGMLLPRLWDNAEQL</sequence>
<organism evidence="1">
    <name type="scientific">Symploca sp. SIO1C4</name>
    <dbReference type="NCBI Taxonomy" id="2607765"/>
    <lineage>
        <taxon>Bacteria</taxon>
        <taxon>Bacillati</taxon>
        <taxon>Cyanobacteriota</taxon>
        <taxon>Cyanophyceae</taxon>
        <taxon>Coleofasciculales</taxon>
        <taxon>Coleofasciculaceae</taxon>
        <taxon>Symploca</taxon>
    </lineage>
</organism>
<name>A0A6B3NDG1_9CYAN</name>